<evidence type="ECO:0000259" key="5">
    <source>
        <dbReference type="Pfam" id="PF24827"/>
    </source>
</evidence>
<evidence type="ECO:0000313" key="6">
    <source>
        <dbReference type="EMBL" id="APZ96259.1"/>
    </source>
</evidence>
<evidence type="ECO:0000256" key="2">
    <source>
        <dbReference type="ARBA" id="ARBA00022723"/>
    </source>
</evidence>
<sequence length="406" mass="44403">MTLTRQSLPDPVQTNFRTLAWKGQCAHFDVLGRQTTVASPLLQRKSVDDWNGTKVPPGESQDIDLAITESYSGMTLRIPLHVRRGKEEGPTVFVSAALHGDEINGTGAVRSLLMAPDFEVTRGSVILIPVLNLLAFDRHSRYLPDRRDLNRCFPGTSRGSLASRMARVVFTEIVARSDFGIDLHTAALRRTNYPNIRGNMSIPAVRTLAEAFGSELIVNGVGPKRSLRREATAAGCPTIILEGGEVWKVEPSIVEASVRGICNVLRHMKMIEGEPITPDYQVVIEETKWLRAESGGFLQFHVKPGDIVKKDQPISTNASLLGHEQSVLTAPFDAVIIGMTTIPAVSPGEPICHLGKLPDGIQPASLRRQRKEGDGMESRLVDELASNVMVVKRKPNAESGENELPS</sequence>
<organism evidence="6 7">
    <name type="scientific">Fuerstiella marisgermanici</name>
    <dbReference type="NCBI Taxonomy" id="1891926"/>
    <lineage>
        <taxon>Bacteria</taxon>
        <taxon>Pseudomonadati</taxon>
        <taxon>Planctomycetota</taxon>
        <taxon>Planctomycetia</taxon>
        <taxon>Planctomycetales</taxon>
        <taxon>Planctomycetaceae</taxon>
        <taxon>Fuerstiella</taxon>
    </lineage>
</organism>
<dbReference type="CDD" id="cd06251">
    <property type="entry name" value="M14_ASTE_ASPA-like"/>
    <property type="match status" value="1"/>
</dbReference>
<keyword evidence="4" id="KW-0862">Zinc</keyword>
<evidence type="ECO:0000256" key="4">
    <source>
        <dbReference type="ARBA" id="ARBA00022833"/>
    </source>
</evidence>
<dbReference type="Pfam" id="PF24827">
    <property type="entry name" value="AstE_AspA_cat"/>
    <property type="match status" value="1"/>
</dbReference>
<dbReference type="GO" id="GO:0016788">
    <property type="term" value="F:hydrolase activity, acting on ester bonds"/>
    <property type="evidence" value="ECO:0007669"/>
    <property type="project" value="InterPro"/>
</dbReference>
<dbReference type="AlphaFoldDB" id="A0A1P8WQC5"/>
<evidence type="ECO:0000313" key="7">
    <source>
        <dbReference type="Proteomes" id="UP000187735"/>
    </source>
</evidence>
<dbReference type="PANTHER" id="PTHR37326">
    <property type="entry name" value="BLL3975 PROTEIN"/>
    <property type="match status" value="1"/>
</dbReference>
<gene>
    <name evidence="6" type="ORF">Fuma_05927</name>
</gene>
<protein>
    <submittedName>
        <fullName evidence="6">Ectoine utilization protein</fullName>
    </submittedName>
</protein>
<reference evidence="6 7" key="1">
    <citation type="journal article" date="2016" name="Front. Microbiol.">
        <title>Fuerstia marisgermanicae gen. nov., sp. nov., an Unusual Member of the Phylum Planctomycetes from the German Wadden Sea.</title>
        <authorList>
            <person name="Kohn T."/>
            <person name="Heuer A."/>
            <person name="Jogler M."/>
            <person name="Vollmers J."/>
            <person name="Boedeker C."/>
            <person name="Bunk B."/>
            <person name="Rast P."/>
            <person name="Borchert D."/>
            <person name="Glockner I."/>
            <person name="Freese H.M."/>
            <person name="Klenk H.P."/>
            <person name="Overmann J."/>
            <person name="Kaster A.K."/>
            <person name="Rohde M."/>
            <person name="Wiegand S."/>
            <person name="Jogler C."/>
        </authorList>
    </citation>
    <scope>NUCLEOTIDE SEQUENCE [LARGE SCALE GENOMIC DNA]</scope>
    <source>
        <strain evidence="6 7">NH11</strain>
    </source>
</reference>
<dbReference type="Gene3D" id="3.40.630.10">
    <property type="entry name" value="Zn peptidases"/>
    <property type="match status" value="1"/>
</dbReference>
<dbReference type="Proteomes" id="UP000187735">
    <property type="component" value="Chromosome"/>
</dbReference>
<name>A0A1P8WQC5_9PLAN</name>
<dbReference type="STRING" id="1891926.Fuma_05927"/>
<accession>A0A1P8WQC5</accession>
<dbReference type="OrthoDB" id="9782876at2"/>
<keyword evidence="7" id="KW-1185">Reference proteome</keyword>
<feature type="domain" description="Succinylglutamate desuccinylase/Aspartoacylase catalytic" evidence="5">
    <location>
        <begin position="89"/>
        <end position="267"/>
    </location>
</feature>
<keyword evidence="3" id="KW-0378">Hydrolase</keyword>
<comment type="cofactor">
    <cofactor evidence="1">
        <name>Zn(2+)</name>
        <dbReference type="ChEBI" id="CHEBI:29105"/>
    </cofactor>
</comment>
<dbReference type="SUPFAM" id="SSF53187">
    <property type="entry name" value="Zn-dependent exopeptidases"/>
    <property type="match status" value="1"/>
</dbReference>
<dbReference type="InterPro" id="IPR055438">
    <property type="entry name" value="AstE_AspA_cat"/>
</dbReference>
<dbReference type="EMBL" id="CP017641">
    <property type="protein sequence ID" value="APZ96259.1"/>
    <property type="molecule type" value="Genomic_DNA"/>
</dbReference>
<evidence type="ECO:0000256" key="1">
    <source>
        <dbReference type="ARBA" id="ARBA00001947"/>
    </source>
</evidence>
<evidence type="ECO:0000256" key="3">
    <source>
        <dbReference type="ARBA" id="ARBA00022801"/>
    </source>
</evidence>
<dbReference type="GO" id="GO:0046872">
    <property type="term" value="F:metal ion binding"/>
    <property type="evidence" value="ECO:0007669"/>
    <property type="project" value="UniProtKB-KW"/>
</dbReference>
<dbReference type="InterPro" id="IPR053138">
    <property type="entry name" value="N-alpha-Ac-DABA_deacetylase"/>
</dbReference>
<keyword evidence="2" id="KW-0479">Metal-binding</keyword>
<dbReference type="PANTHER" id="PTHR37326:SF1">
    <property type="entry name" value="BLL3975 PROTEIN"/>
    <property type="match status" value="1"/>
</dbReference>
<dbReference type="KEGG" id="fmr:Fuma_05927"/>
<proteinExistence type="predicted"/>